<dbReference type="SUPFAM" id="SSF63380">
    <property type="entry name" value="Riboflavin synthase domain-like"/>
    <property type="match status" value="1"/>
</dbReference>
<keyword evidence="3" id="KW-0812">Transmembrane</keyword>
<reference evidence="6 7" key="2">
    <citation type="submission" date="2018-05" db="EMBL/GenBank/DDBJ databases">
        <authorList>
            <person name="Lanie J.A."/>
            <person name="Ng W.-L."/>
            <person name="Kazmierczak K.M."/>
            <person name="Andrzejewski T.M."/>
            <person name="Davidsen T.M."/>
            <person name="Wayne K.J."/>
            <person name="Tettelin H."/>
            <person name="Glass J.I."/>
            <person name="Rusch D."/>
            <person name="Podicherti R."/>
            <person name="Tsui H.-C.T."/>
            <person name="Winkler M.E."/>
        </authorList>
    </citation>
    <scope>NUCLEOTIDE SEQUENCE [LARGE SCALE GENOMIC DNA]</scope>
    <source>
        <strain evidence="6 7">C305</strain>
    </source>
</reference>
<dbReference type="PROSITE" id="PS51384">
    <property type="entry name" value="FAD_FR"/>
    <property type="match status" value="1"/>
</dbReference>
<keyword evidence="3" id="KW-0472">Membrane</keyword>
<keyword evidence="1" id="KW-0285">Flavoprotein</keyword>
<dbReference type="InterPro" id="IPR005625">
    <property type="entry name" value="PepSY-ass_TM"/>
</dbReference>
<reference evidence="6 7" key="1">
    <citation type="submission" date="2018-05" db="EMBL/GenBank/DDBJ databases">
        <title>Brumimicrobium oceani sp. nov., isolated from coastal sediment.</title>
        <authorList>
            <person name="Kou Y."/>
        </authorList>
    </citation>
    <scope>NUCLEOTIDE SEQUENCE [LARGE SCALE GENOMIC DNA]</scope>
    <source>
        <strain evidence="6 7">C305</strain>
    </source>
</reference>
<evidence type="ECO:0000313" key="6">
    <source>
        <dbReference type="EMBL" id="PWH86723.1"/>
    </source>
</evidence>
<dbReference type="PROSITE" id="PS50902">
    <property type="entry name" value="FLAVODOXIN_LIKE"/>
    <property type="match status" value="1"/>
</dbReference>
<evidence type="ECO:0000256" key="1">
    <source>
        <dbReference type="ARBA" id="ARBA00022630"/>
    </source>
</evidence>
<dbReference type="PRINTS" id="PR00371">
    <property type="entry name" value="FPNCR"/>
</dbReference>
<dbReference type="EMBL" id="QFRJ01000001">
    <property type="protein sequence ID" value="PWH86723.1"/>
    <property type="molecule type" value="Genomic_DNA"/>
</dbReference>
<dbReference type="InterPro" id="IPR017927">
    <property type="entry name" value="FAD-bd_FR_type"/>
</dbReference>
<dbReference type="RefSeq" id="WP_109357805.1">
    <property type="nucleotide sequence ID" value="NZ_QFRJ01000001.1"/>
</dbReference>
<dbReference type="InterPro" id="IPR001433">
    <property type="entry name" value="OxRdtase_FAD/NAD-bd"/>
</dbReference>
<evidence type="ECO:0000259" key="5">
    <source>
        <dbReference type="PROSITE" id="PS51384"/>
    </source>
</evidence>
<dbReference type="InterPro" id="IPR029039">
    <property type="entry name" value="Flavoprotein-like_sf"/>
</dbReference>
<keyword evidence="3" id="KW-1133">Transmembrane helix</keyword>
<dbReference type="Pfam" id="PF00258">
    <property type="entry name" value="Flavodoxin_1"/>
    <property type="match status" value="1"/>
</dbReference>
<dbReference type="InterPro" id="IPR001094">
    <property type="entry name" value="Flavdoxin-like"/>
</dbReference>
<proteinExistence type="predicted"/>
<dbReference type="Proteomes" id="UP000245370">
    <property type="component" value="Unassembled WGS sequence"/>
</dbReference>
<dbReference type="SUPFAM" id="SSF52343">
    <property type="entry name" value="Ferredoxin reductase-like, C-terminal NADP-linked domain"/>
    <property type="match status" value="1"/>
</dbReference>
<evidence type="ECO:0000259" key="4">
    <source>
        <dbReference type="PROSITE" id="PS50902"/>
    </source>
</evidence>
<dbReference type="Pfam" id="PF00175">
    <property type="entry name" value="NAD_binding_1"/>
    <property type="match status" value="1"/>
</dbReference>
<organism evidence="6 7">
    <name type="scientific">Brumimicrobium oceani</name>
    <dbReference type="NCBI Taxonomy" id="2100725"/>
    <lineage>
        <taxon>Bacteria</taxon>
        <taxon>Pseudomonadati</taxon>
        <taxon>Bacteroidota</taxon>
        <taxon>Flavobacteriia</taxon>
        <taxon>Flavobacteriales</taxon>
        <taxon>Crocinitomicaceae</taxon>
        <taxon>Brumimicrobium</taxon>
    </lineage>
</organism>
<name>A0A2U2XG31_9FLAO</name>
<feature type="domain" description="FAD-binding FR-type" evidence="5">
    <location>
        <begin position="510"/>
        <end position="610"/>
    </location>
</feature>
<dbReference type="InterPro" id="IPR001709">
    <property type="entry name" value="Flavoprot_Pyr_Nucl_cyt_Rdtase"/>
</dbReference>
<dbReference type="EC" id="1.6.2.4" evidence="2"/>
<dbReference type="Pfam" id="PF03929">
    <property type="entry name" value="PepSY_TM"/>
    <property type="match status" value="1"/>
</dbReference>
<comment type="caution">
    <text evidence="6">The sequence shown here is derived from an EMBL/GenBank/DDBJ whole genome shotgun (WGS) entry which is preliminary data.</text>
</comment>
<dbReference type="OrthoDB" id="9789468at2"/>
<dbReference type="InterPro" id="IPR017938">
    <property type="entry name" value="Riboflavin_synthase-like_b-brl"/>
</dbReference>
<dbReference type="Gene3D" id="3.40.50.360">
    <property type="match status" value="1"/>
</dbReference>
<dbReference type="AlphaFoldDB" id="A0A2U2XG31"/>
<dbReference type="GO" id="GO:0003958">
    <property type="term" value="F:NADPH-hemoprotein reductase activity"/>
    <property type="evidence" value="ECO:0007669"/>
    <property type="project" value="UniProtKB-EC"/>
</dbReference>
<dbReference type="InterPro" id="IPR039261">
    <property type="entry name" value="FNR_nucleotide-bd"/>
</dbReference>
<gene>
    <name evidence="6" type="ORF">DIT68_00195</name>
</gene>
<evidence type="ECO:0000313" key="7">
    <source>
        <dbReference type="Proteomes" id="UP000245370"/>
    </source>
</evidence>
<feature type="domain" description="Flavodoxin-like" evidence="4">
    <location>
        <begin position="357"/>
        <end position="496"/>
    </location>
</feature>
<dbReference type="GO" id="GO:0005829">
    <property type="term" value="C:cytosol"/>
    <property type="evidence" value="ECO:0007669"/>
    <property type="project" value="TreeGrafter"/>
</dbReference>
<keyword evidence="7" id="KW-1185">Reference proteome</keyword>
<evidence type="ECO:0000256" key="3">
    <source>
        <dbReference type="SAM" id="Phobius"/>
    </source>
</evidence>
<feature type="transmembrane region" description="Helical" evidence="3">
    <location>
        <begin position="314"/>
        <end position="332"/>
    </location>
</feature>
<feature type="transmembrane region" description="Helical" evidence="3">
    <location>
        <begin position="28"/>
        <end position="51"/>
    </location>
</feature>
<dbReference type="Gene3D" id="3.40.50.80">
    <property type="entry name" value="Nucleotide-binding domain of ferredoxin-NADP reductase (FNR) module"/>
    <property type="match status" value="1"/>
</dbReference>
<dbReference type="PRINTS" id="PR00369">
    <property type="entry name" value="FLAVODOXIN"/>
</dbReference>
<accession>A0A2U2XG31</accession>
<evidence type="ECO:0000256" key="2">
    <source>
        <dbReference type="ARBA" id="ARBA00023797"/>
    </source>
</evidence>
<dbReference type="GO" id="GO:0010181">
    <property type="term" value="F:FMN binding"/>
    <property type="evidence" value="ECO:0007669"/>
    <property type="project" value="InterPro"/>
</dbReference>
<feature type="transmembrane region" description="Helical" evidence="3">
    <location>
        <begin position="191"/>
        <end position="216"/>
    </location>
</feature>
<protein>
    <recommendedName>
        <fullName evidence="2">NADPH--hemoprotein reductase</fullName>
        <ecNumber evidence="2">1.6.2.4</ecNumber>
    </recommendedName>
</protein>
<sequence>MPVNQNKHNAVFGFFLQRLANFWRTSHLLLAVFSSVFLLIASISGIILSTAPVAEHFSSPSDKLATDTTRLSDIVPQLKEDYIEVFSLSVDQEKAVQVDVIGFDENPDGAFYIHPSTGEKLADLPPKNEVYTWVTTLHRSLFLHNTGRIFMGITVFLLLLITLSGMALVIKRTNGFRNIFAHIKKQNSAQFYHTILGRIAFVPIVIMAFSGSVLFLNTQFKPQGNREINLEVSKKNENLELQDFPIFQNTYLSEVKTLNFPFSSDEEDYFELELQDRAIKINQFTGSIIAEQKATWIENLTTLSITLHTGRGQWIWAIVLGLISLNLLYFMYSGTKIAWRRLSSKSRNKVNPEDAEFIILTGSENGSTRKFGQLLFLALVNSGKSVYITDMNHYQSFPKAKHLVIMASTYGDGDPPFNARHFLSKVEEIEQRNTLKTHVIGFGSMIYPQFCQFAIDVYDSLDKKLGFELKAPPTLIDGRSQTSFSLSIEEWKKQHALSFELPNEAPKKTEHLLPFEINQKQVVDDGFGLTFTLEVTPKERINFQSGDLLAIAPPGDDVARYYSIGKTEEGNILLSIKKHDVGECSNFLFNQEVGGEFMAYLKVNSKFHLPKKGDVLMIANGTGIAPFLGMSSLFSKQKKTFYLGGRNPLSFKLYHKFIQHNKSTELFNKLHFALSKEEGNQRYVQDLVIENRSEVVRLLKSKGNIMICGSIKMRDGVLDALKLILKEEGLPPLEKYIEKGKVLMDCY</sequence>
<dbReference type="Gene3D" id="2.40.30.10">
    <property type="entry name" value="Translation factors"/>
    <property type="match status" value="1"/>
</dbReference>
<dbReference type="SUPFAM" id="SSF52218">
    <property type="entry name" value="Flavoproteins"/>
    <property type="match status" value="1"/>
</dbReference>
<dbReference type="PANTHER" id="PTHR19384">
    <property type="entry name" value="NITRIC OXIDE SYNTHASE-RELATED"/>
    <property type="match status" value="1"/>
</dbReference>
<feature type="transmembrane region" description="Helical" evidence="3">
    <location>
        <begin position="149"/>
        <end position="170"/>
    </location>
</feature>
<dbReference type="InterPro" id="IPR008254">
    <property type="entry name" value="Flavodoxin/NO_synth"/>
</dbReference>
<dbReference type="GO" id="GO:0050660">
    <property type="term" value="F:flavin adenine dinucleotide binding"/>
    <property type="evidence" value="ECO:0007669"/>
    <property type="project" value="TreeGrafter"/>
</dbReference>
<dbReference type="PANTHER" id="PTHR19384:SF17">
    <property type="entry name" value="NADPH--CYTOCHROME P450 REDUCTASE"/>
    <property type="match status" value="1"/>
</dbReference>